<proteinExistence type="predicted"/>
<protein>
    <submittedName>
        <fullName evidence="1">Uncharacterized protein</fullName>
    </submittedName>
</protein>
<dbReference type="Proteomes" id="UP000601736">
    <property type="component" value="Unassembled WGS sequence"/>
</dbReference>
<evidence type="ECO:0000313" key="2">
    <source>
        <dbReference type="Proteomes" id="UP000601736"/>
    </source>
</evidence>
<name>A0A8H8YXR1_9PROT</name>
<comment type="caution">
    <text evidence="1">The sequence shown here is derived from an EMBL/GenBank/DDBJ whole genome shotgun (WGS) entry which is preliminary data.</text>
</comment>
<accession>A0A8H8YXR1</accession>
<dbReference type="EMBL" id="CAJNAP010000001">
    <property type="protein sequence ID" value="CAE6484493.1"/>
    <property type="molecule type" value="Genomic_DNA"/>
</dbReference>
<evidence type="ECO:0000313" key="1">
    <source>
        <dbReference type="EMBL" id="CAE6484493.1"/>
    </source>
</evidence>
<sequence length="47" mass="5474">MPLPEAVLKKMIVEMGEHVKYLGKKNLGLHSNNSYFIASHHYMYPTR</sequence>
<dbReference type="AlphaFoldDB" id="A0A8H8YXR1"/>
<reference evidence="1" key="1">
    <citation type="submission" date="2021-02" db="EMBL/GenBank/DDBJ databases">
        <authorList>
            <person name="Han P."/>
        </authorList>
    </citation>
    <scope>NUCLEOTIDE SEQUENCE</scope>
    <source>
        <strain evidence="1">Nitrosomonas nitrosa 18-3D</strain>
    </source>
</reference>
<organism evidence="1 2">
    <name type="scientific">Nitrosomonas nitrosa</name>
    <dbReference type="NCBI Taxonomy" id="52442"/>
    <lineage>
        <taxon>Bacteria</taxon>
        <taxon>Pseudomonadati</taxon>
        <taxon>Pseudomonadota</taxon>
        <taxon>Betaproteobacteria</taxon>
        <taxon>Nitrosomonadales</taxon>
        <taxon>Nitrosomonadaceae</taxon>
        <taxon>Nitrosomonas</taxon>
    </lineage>
</organism>
<gene>
    <name evidence="1" type="ORF">NMYAN_10174</name>
</gene>